<reference evidence="3" key="1">
    <citation type="journal article" date="2023" name="Commun. Biol.">
        <title>Genome analysis of Parmales, the sister group of diatoms, reveals the evolutionary specialization of diatoms from phago-mixotrophs to photoautotrophs.</title>
        <authorList>
            <person name="Ban H."/>
            <person name="Sato S."/>
            <person name="Yoshikawa S."/>
            <person name="Yamada K."/>
            <person name="Nakamura Y."/>
            <person name="Ichinomiya M."/>
            <person name="Sato N."/>
            <person name="Blanc-Mathieu R."/>
            <person name="Endo H."/>
            <person name="Kuwata A."/>
            <person name="Ogata H."/>
        </authorList>
    </citation>
    <scope>NUCLEOTIDE SEQUENCE [LARGE SCALE GENOMIC DNA]</scope>
    <source>
        <strain evidence="3">NIES 3700</strain>
    </source>
</reference>
<feature type="transmembrane region" description="Helical" evidence="1">
    <location>
        <begin position="76"/>
        <end position="96"/>
    </location>
</feature>
<organism evidence="2 3">
    <name type="scientific">Triparma laevis f. longispina</name>
    <dbReference type="NCBI Taxonomy" id="1714387"/>
    <lineage>
        <taxon>Eukaryota</taxon>
        <taxon>Sar</taxon>
        <taxon>Stramenopiles</taxon>
        <taxon>Ochrophyta</taxon>
        <taxon>Bolidophyceae</taxon>
        <taxon>Parmales</taxon>
        <taxon>Triparmaceae</taxon>
        <taxon>Triparma</taxon>
    </lineage>
</organism>
<dbReference type="Proteomes" id="UP001165122">
    <property type="component" value="Unassembled WGS sequence"/>
</dbReference>
<sequence>MACLTYGRTAIFAYYAYSSDEQEQEKIPFAYLQSVYCQPRRHRPEDMWKLRLHGVSIGLISQTANMVRHFRNDDMTWVGLNFAGTVILTVLFHFGLKLRATVGRLPDKDLENFLVDTLLKGGLKTLFSVLFIHFRTAKCVF</sequence>
<proteinExistence type="predicted"/>
<accession>A0A9W7BXH8</accession>
<keyword evidence="1" id="KW-0812">Transmembrane</keyword>
<name>A0A9W7BXH8_9STRA</name>
<dbReference type="AlphaFoldDB" id="A0A9W7BXH8"/>
<evidence type="ECO:0000313" key="3">
    <source>
        <dbReference type="Proteomes" id="UP001165122"/>
    </source>
</evidence>
<keyword evidence="3" id="KW-1185">Reference proteome</keyword>
<protein>
    <submittedName>
        <fullName evidence="2">Uncharacterized protein</fullName>
    </submittedName>
</protein>
<keyword evidence="1" id="KW-0472">Membrane</keyword>
<evidence type="ECO:0000313" key="2">
    <source>
        <dbReference type="EMBL" id="GMH99311.1"/>
    </source>
</evidence>
<evidence type="ECO:0000256" key="1">
    <source>
        <dbReference type="SAM" id="Phobius"/>
    </source>
</evidence>
<gene>
    <name evidence="2" type="ORF">TrLO_g8386</name>
</gene>
<keyword evidence="1" id="KW-1133">Transmembrane helix</keyword>
<dbReference type="EMBL" id="BRXW01000008">
    <property type="protein sequence ID" value="GMH99311.1"/>
    <property type="molecule type" value="Genomic_DNA"/>
</dbReference>
<comment type="caution">
    <text evidence="2">The sequence shown here is derived from an EMBL/GenBank/DDBJ whole genome shotgun (WGS) entry which is preliminary data.</text>
</comment>